<evidence type="ECO:0000256" key="1">
    <source>
        <dbReference type="SAM" id="Phobius"/>
    </source>
</evidence>
<sequence length="349" mass="39683">MEKLSTQYIRAQVLFWSAYLILNLLFMRLWGAHLTPFLIGMFFGLSVVLGLISHGFRYLYKTYAKNRSLLNISLHLIWLIPVAALLAQIIVSGSMFLMAEFTPKIMSGAQPVSTGGLLGFTINYCILIGLWCTIYLLRAEFQKRRNSEIAHWQLQAQLKENELQFLRSQINSHFLFNAINNLRAMVREDAERTRTGLTDLSILLRGLLQNDGQQLVTLRDELEWVRGYLALEALQFEDRLQFTINVDETLLTAKLPPMILQTLVENAIKHGIAARRAGGALQIDIARVNDESWQIKVQNPPAEFQTSHQGNKIGVRNARERLQLAFGEKAYLDLVIGTDIVTAKVEMPL</sequence>
<dbReference type="InterPro" id="IPR010559">
    <property type="entry name" value="Sig_transdc_His_kin_internal"/>
</dbReference>
<evidence type="ECO:0000259" key="2">
    <source>
        <dbReference type="Pfam" id="PF06580"/>
    </source>
</evidence>
<dbReference type="InterPro" id="IPR050640">
    <property type="entry name" value="Bact_2-comp_sensor_kinase"/>
</dbReference>
<comment type="caution">
    <text evidence="3">The sequence shown here is derived from an EMBL/GenBank/DDBJ whole genome shotgun (WGS) entry which is preliminary data.</text>
</comment>
<accession>A0ABQ3B2S2</accession>
<keyword evidence="1" id="KW-0812">Transmembrane</keyword>
<dbReference type="RefSeq" id="WP_189418489.1">
    <property type="nucleotide sequence ID" value="NZ_BMYZ01000002.1"/>
</dbReference>
<dbReference type="EMBL" id="BMYZ01000002">
    <property type="protein sequence ID" value="GGY76649.1"/>
    <property type="molecule type" value="Genomic_DNA"/>
</dbReference>
<gene>
    <name evidence="3" type="ORF">GCM10011613_21430</name>
</gene>
<dbReference type="Gene3D" id="3.30.565.10">
    <property type="entry name" value="Histidine kinase-like ATPase, C-terminal domain"/>
    <property type="match status" value="1"/>
</dbReference>
<organism evidence="3 4">
    <name type="scientific">Cellvibrio zantedeschiae</name>
    <dbReference type="NCBI Taxonomy" id="1237077"/>
    <lineage>
        <taxon>Bacteria</taxon>
        <taxon>Pseudomonadati</taxon>
        <taxon>Pseudomonadota</taxon>
        <taxon>Gammaproteobacteria</taxon>
        <taxon>Cellvibrionales</taxon>
        <taxon>Cellvibrionaceae</taxon>
        <taxon>Cellvibrio</taxon>
    </lineage>
</organism>
<evidence type="ECO:0000313" key="3">
    <source>
        <dbReference type="EMBL" id="GGY76649.1"/>
    </source>
</evidence>
<dbReference type="PANTHER" id="PTHR34220">
    <property type="entry name" value="SENSOR HISTIDINE KINASE YPDA"/>
    <property type="match status" value="1"/>
</dbReference>
<feature type="domain" description="Signal transduction histidine kinase internal region" evidence="2">
    <location>
        <begin position="162"/>
        <end position="240"/>
    </location>
</feature>
<dbReference type="Proteomes" id="UP000619761">
    <property type="component" value="Unassembled WGS sequence"/>
</dbReference>
<feature type="transmembrane region" description="Helical" evidence="1">
    <location>
        <begin position="117"/>
        <end position="137"/>
    </location>
</feature>
<name>A0ABQ3B2S2_9GAMM</name>
<evidence type="ECO:0000313" key="4">
    <source>
        <dbReference type="Proteomes" id="UP000619761"/>
    </source>
</evidence>
<dbReference type="PANTHER" id="PTHR34220:SF7">
    <property type="entry name" value="SENSOR HISTIDINE KINASE YPDA"/>
    <property type="match status" value="1"/>
</dbReference>
<feature type="transmembrane region" description="Helical" evidence="1">
    <location>
        <begin position="37"/>
        <end position="60"/>
    </location>
</feature>
<dbReference type="SUPFAM" id="SSF55874">
    <property type="entry name" value="ATPase domain of HSP90 chaperone/DNA topoisomerase II/histidine kinase"/>
    <property type="match status" value="1"/>
</dbReference>
<keyword evidence="4" id="KW-1185">Reference proteome</keyword>
<keyword evidence="1" id="KW-0472">Membrane</keyword>
<feature type="transmembrane region" description="Helical" evidence="1">
    <location>
        <begin position="12"/>
        <end position="31"/>
    </location>
</feature>
<keyword evidence="1" id="KW-1133">Transmembrane helix</keyword>
<proteinExistence type="predicted"/>
<reference evidence="4" key="1">
    <citation type="journal article" date="2019" name="Int. J. Syst. Evol. Microbiol.">
        <title>The Global Catalogue of Microorganisms (GCM) 10K type strain sequencing project: providing services to taxonomists for standard genome sequencing and annotation.</title>
        <authorList>
            <consortium name="The Broad Institute Genomics Platform"/>
            <consortium name="The Broad Institute Genome Sequencing Center for Infectious Disease"/>
            <person name="Wu L."/>
            <person name="Ma J."/>
        </authorList>
    </citation>
    <scope>NUCLEOTIDE SEQUENCE [LARGE SCALE GENOMIC DNA]</scope>
    <source>
        <strain evidence="4">KCTC 32239</strain>
    </source>
</reference>
<protein>
    <submittedName>
        <fullName evidence="3">ATPase</fullName>
    </submittedName>
</protein>
<dbReference type="InterPro" id="IPR036890">
    <property type="entry name" value="HATPase_C_sf"/>
</dbReference>
<dbReference type="Pfam" id="PF06580">
    <property type="entry name" value="His_kinase"/>
    <property type="match status" value="1"/>
</dbReference>
<feature type="transmembrane region" description="Helical" evidence="1">
    <location>
        <begin position="72"/>
        <end position="97"/>
    </location>
</feature>